<proteinExistence type="predicted"/>
<accession>A0A1F7TLU4</accession>
<feature type="region of interest" description="Disordered" evidence="1">
    <location>
        <begin position="381"/>
        <end position="433"/>
    </location>
</feature>
<sequence>MADEKGTLMETRRFLITAYMLMENLANKLYDCPGACLWEVVRNGVCACMPGDAWIPNKARVEVLLARDHPMNPGGSTLVVLDHGSGFTQKSLELWCNIGQSLEDMQGGAGSHAGASQKRIGRFAALALNRRCAEHRDPNAGFHIFTRTTPKGRVRRIGMIPAEIEKDQGIRLTEIDGDAPELGSLRGHVGSFTAVVIPEPVFETVDEIRAELAWFLPRKQDRTFNITVGGSPLPAPPLSDKVTHVQEDGGAIEAYLDRFDTSERTSGGIWLCDAETGLRVAHAPRLHSCLPSILCRHDLTGDIFIPGLLANQDTSRSSLTKEFVRSDAWKKAFLYLTAHVVPKAASLLDDTEVDTSPIDKLVRDIADQSLKIYGKPDPIPGPPWEWIVPPPPPPNPPGPPRGKLPGGKPPSGSDEEDEDEEDDPPPGPEPKIRRIKIGDKTYVLARLRLSELIWAEVDQVNPAVILINSGTYAAMPKEARAQGEHFLLMLLSAVARGEHPDDSLAAAEFVASHRRNFLRGCAI</sequence>
<comment type="caution">
    <text evidence="2">The sequence shown here is derived from an EMBL/GenBank/DDBJ whole genome shotgun (WGS) entry which is preliminary data.</text>
</comment>
<protein>
    <recommendedName>
        <fullName evidence="4">Histidine kinase/HSP90-like ATPase domain-containing protein</fullName>
    </recommendedName>
</protein>
<dbReference type="STRING" id="1802385.A2856_00445"/>
<evidence type="ECO:0008006" key="4">
    <source>
        <dbReference type="Google" id="ProtNLM"/>
    </source>
</evidence>
<dbReference type="EMBL" id="MGDT01000004">
    <property type="protein sequence ID" value="OGL66955.1"/>
    <property type="molecule type" value="Genomic_DNA"/>
</dbReference>
<dbReference type="AlphaFoldDB" id="A0A1F7TLU4"/>
<feature type="compositionally biased region" description="Acidic residues" evidence="1">
    <location>
        <begin position="413"/>
        <end position="424"/>
    </location>
</feature>
<reference evidence="2 3" key="1">
    <citation type="journal article" date="2016" name="Nat. Commun.">
        <title>Thousands of microbial genomes shed light on interconnected biogeochemical processes in an aquifer system.</title>
        <authorList>
            <person name="Anantharaman K."/>
            <person name="Brown C.T."/>
            <person name="Hug L.A."/>
            <person name="Sharon I."/>
            <person name="Castelle C.J."/>
            <person name="Probst A.J."/>
            <person name="Thomas B.C."/>
            <person name="Singh A."/>
            <person name="Wilkins M.J."/>
            <person name="Karaoz U."/>
            <person name="Brodie E.L."/>
            <person name="Williams K.H."/>
            <person name="Hubbard S.S."/>
            <person name="Banfield J.F."/>
        </authorList>
    </citation>
    <scope>NUCLEOTIDE SEQUENCE [LARGE SCALE GENOMIC DNA]</scope>
</reference>
<evidence type="ECO:0000256" key="1">
    <source>
        <dbReference type="SAM" id="MobiDB-lite"/>
    </source>
</evidence>
<gene>
    <name evidence="2" type="ORF">A2856_00445</name>
</gene>
<feature type="compositionally biased region" description="Pro residues" evidence="1">
    <location>
        <begin position="381"/>
        <end position="402"/>
    </location>
</feature>
<dbReference type="Proteomes" id="UP000177885">
    <property type="component" value="Unassembled WGS sequence"/>
</dbReference>
<dbReference type="InterPro" id="IPR036890">
    <property type="entry name" value="HATPase_C_sf"/>
</dbReference>
<name>A0A1F7TLU4_9BACT</name>
<organism evidence="2 3">
    <name type="scientific">Candidatus Uhrbacteria bacterium RIFCSPHIGHO2_01_FULL_63_20</name>
    <dbReference type="NCBI Taxonomy" id="1802385"/>
    <lineage>
        <taxon>Bacteria</taxon>
        <taxon>Candidatus Uhriibacteriota</taxon>
    </lineage>
</organism>
<dbReference type="Gene3D" id="3.30.565.10">
    <property type="entry name" value="Histidine kinase-like ATPase, C-terminal domain"/>
    <property type="match status" value="1"/>
</dbReference>
<evidence type="ECO:0000313" key="2">
    <source>
        <dbReference type="EMBL" id="OGL66955.1"/>
    </source>
</evidence>
<evidence type="ECO:0000313" key="3">
    <source>
        <dbReference type="Proteomes" id="UP000177885"/>
    </source>
</evidence>